<feature type="transmembrane region" description="Helical" evidence="6">
    <location>
        <begin position="109"/>
        <end position="131"/>
    </location>
</feature>
<evidence type="ECO:0000256" key="5">
    <source>
        <dbReference type="SAM" id="MobiDB-lite"/>
    </source>
</evidence>
<dbReference type="GO" id="GO:0098943">
    <property type="term" value="P:neurotransmitter receptor transport, postsynaptic endosome to lysosome"/>
    <property type="evidence" value="ECO:0007669"/>
    <property type="project" value="TreeGrafter"/>
</dbReference>
<dbReference type="PANTHER" id="PTHR12107:SF0">
    <property type="entry name" value="STARGAZIN (MAMMALIAN CALCIUM CHANNEL) HOMOLOG"/>
    <property type="match status" value="1"/>
</dbReference>
<dbReference type="Proteomes" id="UP000015104">
    <property type="component" value="Unassembled WGS sequence"/>
</dbReference>
<dbReference type="GO" id="GO:0051968">
    <property type="term" value="P:positive regulation of synaptic transmission, glutamatergic"/>
    <property type="evidence" value="ECO:0007669"/>
    <property type="project" value="TreeGrafter"/>
</dbReference>
<organism evidence="7 8">
    <name type="scientific">Tetranychus urticae</name>
    <name type="common">Two-spotted spider mite</name>
    <dbReference type="NCBI Taxonomy" id="32264"/>
    <lineage>
        <taxon>Eukaryota</taxon>
        <taxon>Metazoa</taxon>
        <taxon>Ecdysozoa</taxon>
        <taxon>Arthropoda</taxon>
        <taxon>Chelicerata</taxon>
        <taxon>Arachnida</taxon>
        <taxon>Acari</taxon>
        <taxon>Acariformes</taxon>
        <taxon>Trombidiformes</taxon>
        <taxon>Prostigmata</taxon>
        <taxon>Eleutherengona</taxon>
        <taxon>Raphignathae</taxon>
        <taxon>Tetranychoidea</taxon>
        <taxon>Tetranychidae</taxon>
        <taxon>Tetranychus</taxon>
    </lineage>
</organism>
<sequence length="455" mass="50691">MSHRSIRILKLLTSFSALGSLFAQSIAIFTNEWLYSEELMNNPEFKKYNMSAASEHLSKFTVSGLWILCQNEPGVKSMNCTHIDYLTDEEYTPDPNDSTMAIPYAAKKAALFMALSTGSILLGVFTCFTANKCIRRKALTFASGISFILSGLMILCSIVIYISTFKAEVGNKLRPKSSFQEATFRYKYGVSFMFCVLSLMMCEVAGTFSIFLYIRLHQLDWEKEFSQQEALVDLLQAPGPLSSSSMNTSLSPSNTINLPAPIASYCKKHGGRGRRYSRSKEISREPSPIPLPIKSSRTPSYVGINSPLQVPSPADYGDFQSSTKFPFPPPPPPPPSQLTSHFSSSSSTRNKTRPGVFIISGSSQQQQHDYNCHRESNLSQTQSSSHHHTTVSGSNDMDRESSSREDYSPPHDSICRASYPTPILEQDFSSNSEYMGDYSPTKEFPLDNLRRTTPV</sequence>
<feature type="region of interest" description="Disordered" evidence="5">
    <location>
        <begin position="268"/>
        <end position="455"/>
    </location>
</feature>
<dbReference type="EMBL" id="CAEY01000384">
    <property type="status" value="NOT_ANNOTATED_CDS"/>
    <property type="molecule type" value="Genomic_DNA"/>
</dbReference>
<feature type="compositionally biased region" description="Basic and acidic residues" evidence="5">
    <location>
        <begin position="396"/>
        <end position="409"/>
    </location>
</feature>
<dbReference type="Pfam" id="PF13903">
    <property type="entry name" value="Claudin_2"/>
    <property type="match status" value="1"/>
</dbReference>
<feature type="compositionally biased region" description="Polar residues" evidence="5">
    <location>
        <begin position="360"/>
        <end position="369"/>
    </location>
</feature>
<keyword evidence="8" id="KW-1185">Reference proteome</keyword>
<reference evidence="8" key="1">
    <citation type="submission" date="2011-08" db="EMBL/GenBank/DDBJ databases">
        <authorList>
            <person name="Rombauts S."/>
        </authorList>
    </citation>
    <scope>NUCLEOTIDE SEQUENCE</scope>
    <source>
        <strain evidence="8">London</strain>
    </source>
</reference>
<evidence type="ECO:0000256" key="1">
    <source>
        <dbReference type="ARBA" id="ARBA00004141"/>
    </source>
</evidence>
<dbReference type="GO" id="GO:0019226">
    <property type="term" value="P:transmission of nerve impulse"/>
    <property type="evidence" value="ECO:0007669"/>
    <property type="project" value="TreeGrafter"/>
</dbReference>
<dbReference type="InterPro" id="IPR051072">
    <property type="entry name" value="CACNG_subunit"/>
</dbReference>
<dbReference type="OrthoDB" id="9990458at2759"/>
<dbReference type="KEGG" id="tut:107366557"/>
<evidence type="ECO:0000256" key="3">
    <source>
        <dbReference type="ARBA" id="ARBA00022989"/>
    </source>
</evidence>
<comment type="subcellular location">
    <subcellularLocation>
        <location evidence="1">Membrane</location>
        <topology evidence="1">Multi-pass membrane protein</topology>
    </subcellularLocation>
</comment>
<dbReference type="GO" id="GO:0005245">
    <property type="term" value="F:voltage-gated calcium channel activity"/>
    <property type="evidence" value="ECO:0007669"/>
    <property type="project" value="TreeGrafter"/>
</dbReference>
<keyword evidence="4 6" id="KW-0472">Membrane</keyword>
<dbReference type="eggNOG" id="ENOG502QTQ7">
    <property type="taxonomic scope" value="Eukaryota"/>
</dbReference>
<dbReference type="InterPro" id="IPR004031">
    <property type="entry name" value="PMP22/EMP/MP20/Claudin"/>
</dbReference>
<dbReference type="HOGENOM" id="CLU_601772_0_0_1"/>
<reference evidence="7" key="2">
    <citation type="submission" date="2015-06" db="UniProtKB">
        <authorList>
            <consortium name="EnsemblMetazoa"/>
        </authorList>
    </citation>
    <scope>IDENTIFICATION</scope>
</reference>
<keyword evidence="2 6" id="KW-0812">Transmembrane</keyword>
<evidence type="ECO:0000256" key="4">
    <source>
        <dbReference type="ARBA" id="ARBA00023136"/>
    </source>
</evidence>
<dbReference type="STRING" id="32264.T1KR52"/>
<dbReference type="GO" id="GO:0016247">
    <property type="term" value="F:channel regulator activity"/>
    <property type="evidence" value="ECO:0007669"/>
    <property type="project" value="TreeGrafter"/>
</dbReference>
<dbReference type="PANTHER" id="PTHR12107">
    <property type="entry name" value="VOLTAGE-DEPENDENT CALCIUM CHANNEL GAMMA SUBUNIT"/>
    <property type="match status" value="1"/>
</dbReference>
<dbReference type="GO" id="GO:0099590">
    <property type="term" value="P:neurotransmitter receptor internalization"/>
    <property type="evidence" value="ECO:0007669"/>
    <property type="project" value="TreeGrafter"/>
</dbReference>
<dbReference type="GO" id="GO:0032281">
    <property type="term" value="C:AMPA glutamate receptor complex"/>
    <property type="evidence" value="ECO:0007669"/>
    <property type="project" value="TreeGrafter"/>
</dbReference>
<keyword evidence="3 6" id="KW-1133">Transmembrane helix</keyword>
<dbReference type="AlphaFoldDB" id="T1KR52"/>
<dbReference type="OMA" id="CTHIDYL"/>
<feature type="compositionally biased region" description="Low complexity" evidence="5">
    <location>
        <begin position="337"/>
        <end position="347"/>
    </location>
</feature>
<name>T1KR52_TETUR</name>
<dbReference type="EnsemblMetazoa" id="tetur18g02290.1">
    <property type="protein sequence ID" value="tetur18g02290.1"/>
    <property type="gene ID" value="tetur18g02290"/>
</dbReference>
<feature type="compositionally biased region" description="Basic residues" evidence="5">
    <location>
        <begin position="268"/>
        <end position="277"/>
    </location>
</feature>
<dbReference type="GO" id="GO:0098839">
    <property type="term" value="C:postsynaptic density membrane"/>
    <property type="evidence" value="ECO:0007669"/>
    <property type="project" value="TreeGrafter"/>
</dbReference>
<dbReference type="GO" id="GO:0098970">
    <property type="term" value="P:postsynaptic neurotransmitter receptor diffusion trapping"/>
    <property type="evidence" value="ECO:0007669"/>
    <property type="project" value="TreeGrafter"/>
</dbReference>
<evidence type="ECO:0000313" key="7">
    <source>
        <dbReference type="EnsemblMetazoa" id="tetur18g02290.1"/>
    </source>
</evidence>
<protein>
    <recommendedName>
        <fullName evidence="9">Voltage-dependent calcium channel gamma-5 subunit</fullName>
    </recommendedName>
</protein>
<feature type="transmembrane region" description="Helical" evidence="6">
    <location>
        <begin position="138"/>
        <end position="162"/>
    </location>
</feature>
<dbReference type="Gene3D" id="1.20.140.150">
    <property type="match status" value="1"/>
</dbReference>
<feature type="compositionally biased region" description="Pro residues" evidence="5">
    <location>
        <begin position="326"/>
        <end position="336"/>
    </location>
</feature>
<gene>
    <name evidence="7" type="primary">107366557</name>
</gene>
<evidence type="ECO:0000313" key="8">
    <source>
        <dbReference type="Proteomes" id="UP000015104"/>
    </source>
</evidence>
<evidence type="ECO:0000256" key="2">
    <source>
        <dbReference type="ARBA" id="ARBA00022692"/>
    </source>
</evidence>
<accession>T1KR52</accession>
<evidence type="ECO:0008006" key="9">
    <source>
        <dbReference type="Google" id="ProtNLM"/>
    </source>
</evidence>
<feature type="compositionally biased region" description="Basic and acidic residues" evidence="5">
    <location>
        <begin position="444"/>
        <end position="455"/>
    </location>
</feature>
<proteinExistence type="predicted"/>
<feature type="transmembrane region" description="Helical" evidence="6">
    <location>
        <begin position="188"/>
        <end position="214"/>
    </location>
</feature>
<evidence type="ECO:0000256" key="6">
    <source>
        <dbReference type="SAM" id="Phobius"/>
    </source>
</evidence>